<dbReference type="InterPro" id="IPR013108">
    <property type="entry name" value="Amidohydro_3"/>
</dbReference>
<keyword evidence="3" id="KW-1185">Reference proteome</keyword>
<evidence type="ECO:0000259" key="1">
    <source>
        <dbReference type="Pfam" id="PF07969"/>
    </source>
</evidence>
<reference evidence="2 3" key="1">
    <citation type="submission" date="2024-09" db="EMBL/GenBank/DDBJ databases">
        <title>Rethinking Asexuality: The Enigmatic Case of Functional Sexual Genes in Lepraria (Stereocaulaceae).</title>
        <authorList>
            <person name="Doellman M."/>
            <person name="Sun Y."/>
            <person name="Barcenas-Pena A."/>
            <person name="Lumbsch H.T."/>
            <person name="Grewe F."/>
        </authorList>
    </citation>
    <scope>NUCLEOTIDE SEQUENCE [LARGE SCALE GENOMIC DNA]</scope>
    <source>
        <strain evidence="2 3">Mercado 3170</strain>
    </source>
</reference>
<feature type="domain" description="Amidohydrolase 3" evidence="1">
    <location>
        <begin position="16"/>
        <end position="117"/>
    </location>
</feature>
<dbReference type="Gene3D" id="2.30.40.10">
    <property type="entry name" value="Urease, subunit C, domain 1"/>
    <property type="match status" value="1"/>
</dbReference>
<dbReference type="Pfam" id="PF07969">
    <property type="entry name" value="Amidohydro_3"/>
    <property type="match status" value="1"/>
</dbReference>
<sequence length="132" mass="14422">MRIDPVHDDNCHELCFSFNSDSPVTDVGPLLYIKTAISTLMTNGGILGRKQCVELETALRGVTTNAAKQVLMADEIESLEVGKNADLVILCEDLTRTKPEKIHGVRVVGTWLEGREVWSLKDELAGAKGDQA</sequence>
<proteinExistence type="predicted"/>
<protein>
    <recommendedName>
        <fullName evidence="1">Amidohydrolase 3 domain-containing protein</fullName>
    </recommendedName>
</protein>
<dbReference type="InterPro" id="IPR011059">
    <property type="entry name" value="Metal-dep_hydrolase_composite"/>
</dbReference>
<comment type="caution">
    <text evidence="2">The sequence shown here is derived from an EMBL/GenBank/DDBJ whole genome shotgun (WGS) entry which is preliminary data.</text>
</comment>
<name>A0ABR4A9B3_9LECA</name>
<gene>
    <name evidence="2" type="ORF">N7G274_004972</name>
</gene>
<organism evidence="2 3">
    <name type="scientific">Stereocaulon virgatum</name>
    <dbReference type="NCBI Taxonomy" id="373712"/>
    <lineage>
        <taxon>Eukaryota</taxon>
        <taxon>Fungi</taxon>
        <taxon>Dikarya</taxon>
        <taxon>Ascomycota</taxon>
        <taxon>Pezizomycotina</taxon>
        <taxon>Lecanoromycetes</taxon>
        <taxon>OSLEUM clade</taxon>
        <taxon>Lecanoromycetidae</taxon>
        <taxon>Lecanorales</taxon>
        <taxon>Lecanorineae</taxon>
        <taxon>Stereocaulaceae</taxon>
        <taxon>Stereocaulon</taxon>
    </lineage>
</organism>
<dbReference type="SUPFAM" id="SSF51338">
    <property type="entry name" value="Composite domain of metallo-dependent hydrolases"/>
    <property type="match status" value="1"/>
</dbReference>
<dbReference type="Gene3D" id="3.20.20.140">
    <property type="entry name" value="Metal-dependent hydrolases"/>
    <property type="match status" value="1"/>
</dbReference>
<dbReference type="EMBL" id="JBEFKJ010000014">
    <property type="protein sequence ID" value="KAL2042479.1"/>
    <property type="molecule type" value="Genomic_DNA"/>
</dbReference>
<evidence type="ECO:0000313" key="3">
    <source>
        <dbReference type="Proteomes" id="UP001590950"/>
    </source>
</evidence>
<dbReference type="PANTHER" id="PTHR22642">
    <property type="entry name" value="IMIDAZOLONEPROPIONASE"/>
    <property type="match status" value="1"/>
</dbReference>
<dbReference type="PANTHER" id="PTHR22642:SF2">
    <property type="entry name" value="PROTEIN LONG AFTER FAR-RED 3"/>
    <property type="match status" value="1"/>
</dbReference>
<accession>A0ABR4A9B3</accession>
<dbReference type="Proteomes" id="UP001590950">
    <property type="component" value="Unassembled WGS sequence"/>
</dbReference>
<evidence type="ECO:0000313" key="2">
    <source>
        <dbReference type="EMBL" id="KAL2042479.1"/>
    </source>
</evidence>